<reference evidence="2 3" key="1">
    <citation type="journal article" date="2006" name="J. Bacteriol.">
        <title>Pathogenomic sequence analysis of Bacillus cereus and Bacillus thuringiensis isolates closely related to Bacillus anthracis.</title>
        <authorList>
            <person name="Han C.S."/>
            <person name="Xie G."/>
            <person name="Challacombe J.F."/>
            <person name="Altherr M.R."/>
            <person name="Bhotika S.S."/>
            <person name="Brown N."/>
            <person name="Bruce D."/>
            <person name="Campbell C.S."/>
            <person name="Campbell M.L."/>
            <person name="Chen J."/>
            <person name="Chertkov O."/>
            <person name="Cleland C."/>
            <person name="Dimitrijevic M."/>
            <person name="Doggett N.A."/>
            <person name="Fawcett J.J."/>
            <person name="Glavina T."/>
            <person name="Goodwin L.A."/>
            <person name="Green L.D."/>
            <person name="Hill K.K."/>
            <person name="Hitchcock P."/>
            <person name="Jackson P.J."/>
            <person name="Keim P."/>
            <person name="Kewalramani A.R."/>
            <person name="Longmire J."/>
            <person name="Lucas S."/>
            <person name="Malfatti S."/>
            <person name="McMurry K."/>
            <person name="Meincke L.J."/>
            <person name="Misra M."/>
            <person name="Moseman B.L."/>
            <person name="Mundt M."/>
            <person name="Munk A.C."/>
            <person name="Okinaka R.T."/>
            <person name="Parson-Quintana B."/>
            <person name="Reilly L.P."/>
            <person name="Richardson P."/>
            <person name="Robinson D.L."/>
            <person name="Rubin E."/>
            <person name="Saunders E."/>
            <person name="Tapia R."/>
            <person name="Tesmer J.G."/>
            <person name="Thayer N."/>
            <person name="Thompson L.S."/>
            <person name="Tice H."/>
            <person name="Ticknor L.O."/>
            <person name="Wills P.L."/>
            <person name="Brettin T.S."/>
            <person name="Gilna P."/>
        </authorList>
    </citation>
    <scope>NUCLEOTIDE SEQUENCE [LARGE SCALE GENOMIC DNA]</scope>
    <source>
        <strain evidence="2 3">97-27</strain>
    </source>
</reference>
<organism evidence="2 3">
    <name type="scientific">Bacillus thuringiensis subsp. konkukian (strain 97-27)</name>
    <dbReference type="NCBI Taxonomy" id="281309"/>
    <lineage>
        <taxon>Bacteria</taxon>
        <taxon>Bacillati</taxon>
        <taxon>Bacillota</taxon>
        <taxon>Bacilli</taxon>
        <taxon>Bacillales</taxon>
        <taxon>Bacillaceae</taxon>
        <taxon>Bacillus</taxon>
        <taxon>Bacillus cereus group</taxon>
    </lineage>
</organism>
<evidence type="ECO:0000313" key="2">
    <source>
        <dbReference type="EMBL" id="AAT62043.1"/>
    </source>
</evidence>
<sequence length="88" mass="10333">MMAIFNKNGVIWIRVCGEVIHMENVYKGLRHTGFTMMFIFGGVFLLRWFMHDEMLLDQLIGCSVGMVMVISSVFIQKYSKELQMNEKY</sequence>
<keyword evidence="1" id="KW-0472">Membrane</keyword>
<dbReference type="Proteomes" id="UP000001301">
    <property type="component" value="Chromosome"/>
</dbReference>
<keyword evidence="1" id="KW-0812">Transmembrane</keyword>
<protein>
    <recommendedName>
        <fullName evidence="4">Group-specific protein</fullName>
    </recommendedName>
</protein>
<dbReference type="EMBL" id="AE017355">
    <property type="protein sequence ID" value="AAT62043.1"/>
    <property type="molecule type" value="Genomic_DNA"/>
</dbReference>
<feature type="transmembrane region" description="Helical" evidence="1">
    <location>
        <begin position="32"/>
        <end position="50"/>
    </location>
</feature>
<evidence type="ECO:0008006" key="4">
    <source>
        <dbReference type="Google" id="ProtNLM"/>
    </source>
</evidence>
<evidence type="ECO:0000313" key="3">
    <source>
        <dbReference type="Proteomes" id="UP000001301"/>
    </source>
</evidence>
<dbReference type="HOGENOM" id="CLU_2244476_0_0_9"/>
<evidence type="ECO:0000256" key="1">
    <source>
        <dbReference type="SAM" id="Phobius"/>
    </source>
</evidence>
<name>Q6HN68_BACHK</name>
<feature type="transmembrane region" description="Helical" evidence="1">
    <location>
        <begin position="56"/>
        <end position="75"/>
    </location>
</feature>
<dbReference type="PATRIC" id="fig|281309.8.peg.693"/>
<dbReference type="KEGG" id="btk:BT9727_0658"/>
<gene>
    <name evidence="2" type="ordered locus">BT9727_0658</name>
</gene>
<accession>Q6HN68</accession>
<dbReference type="AlphaFoldDB" id="Q6HN68"/>
<keyword evidence="1" id="KW-1133">Transmembrane helix</keyword>
<proteinExistence type="predicted"/>